<dbReference type="STRING" id="762376.AXYL_04001"/>
<proteinExistence type="predicted"/>
<evidence type="ECO:0000313" key="2">
    <source>
        <dbReference type="EMBL" id="ADP17321.1"/>
    </source>
</evidence>
<dbReference type="AlphaFoldDB" id="E3HSK4"/>
<dbReference type="KEGG" id="axy:AXYL_04001"/>
<dbReference type="EMBL" id="CP002287">
    <property type="protein sequence ID" value="ADP17321.1"/>
    <property type="molecule type" value="Genomic_DNA"/>
</dbReference>
<feature type="region of interest" description="Disordered" evidence="1">
    <location>
        <begin position="82"/>
        <end position="103"/>
    </location>
</feature>
<dbReference type="Proteomes" id="UP000006876">
    <property type="component" value="Chromosome"/>
</dbReference>
<sequence>MSAFLQTLLWVGLIAWALLRFEKTISALFTVVTTRIEDGAELRGPGFVLGASQTPPSEQRMRLRQEAQEVVLRAAEGFEGIGQPRQRDQPVSSDSPAAATPSVKQSFETALRAVSDAKTLGLMWLGMVTGATVLPNVQVEDLVFDGMLRPASGVPTFVTVRLVNDLSQISEISEQVMNLSVRIGQGATITVRNSKMAVLLVTSDHMPDKAHTWPLISEQARSVATWYQVDLRQLRSMYGLEVDENGLNTVS</sequence>
<accession>E3HSK4</accession>
<reference evidence="2 3" key="1">
    <citation type="journal article" date="2011" name="J. Bacteriol.">
        <title>Complete genome sequence of the haloaromatic acid-degrading bacterium Achromobacter xylosoxidans A8.</title>
        <authorList>
            <person name="Strnad H."/>
            <person name="Ridl J."/>
            <person name="Paces J."/>
            <person name="Kolar M."/>
            <person name="Vlcek C."/>
            <person name="Paces V."/>
        </authorList>
    </citation>
    <scope>NUCLEOTIDE SEQUENCE [LARGE SCALE GENOMIC DNA]</scope>
    <source>
        <strain evidence="2 3">A8</strain>
    </source>
</reference>
<evidence type="ECO:0000256" key="1">
    <source>
        <dbReference type="SAM" id="MobiDB-lite"/>
    </source>
</evidence>
<name>E3HSK4_ACHXA</name>
<evidence type="ECO:0000313" key="3">
    <source>
        <dbReference type="Proteomes" id="UP000006876"/>
    </source>
</evidence>
<organism evidence="2 3">
    <name type="scientific">Achromobacter xylosoxidans (strain A8)</name>
    <dbReference type="NCBI Taxonomy" id="762376"/>
    <lineage>
        <taxon>Bacteria</taxon>
        <taxon>Pseudomonadati</taxon>
        <taxon>Pseudomonadota</taxon>
        <taxon>Betaproteobacteria</taxon>
        <taxon>Burkholderiales</taxon>
        <taxon>Alcaligenaceae</taxon>
        <taxon>Achromobacter</taxon>
    </lineage>
</organism>
<dbReference type="HOGENOM" id="CLU_1105268_0_0_4"/>
<gene>
    <name evidence="2" type="ordered locus">AXYL_04001</name>
</gene>
<protein>
    <submittedName>
        <fullName evidence="2">Uncharacterized protein</fullName>
    </submittedName>
</protein>